<dbReference type="PANTHER" id="PTHR10091:SF0">
    <property type="entry name" value="GALACTOSE MUTAROTASE"/>
    <property type="match status" value="1"/>
</dbReference>
<organism evidence="1 2">
    <name type="scientific">Cryobacterium mannosilyticum</name>
    <dbReference type="NCBI Taxonomy" id="1259190"/>
    <lineage>
        <taxon>Bacteria</taxon>
        <taxon>Bacillati</taxon>
        <taxon>Actinomycetota</taxon>
        <taxon>Actinomycetes</taxon>
        <taxon>Micrococcales</taxon>
        <taxon>Microbacteriaceae</taxon>
        <taxon>Cryobacterium</taxon>
    </lineage>
</organism>
<name>A0A4R8WAN9_9MICO</name>
<dbReference type="GO" id="GO:0030246">
    <property type="term" value="F:carbohydrate binding"/>
    <property type="evidence" value="ECO:0007669"/>
    <property type="project" value="InterPro"/>
</dbReference>
<keyword evidence="2" id="KW-1185">Reference proteome</keyword>
<protein>
    <submittedName>
        <fullName evidence="1">Galactose mutarotase</fullName>
    </submittedName>
</protein>
<dbReference type="Pfam" id="PF01263">
    <property type="entry name" value="Aldose_epim"/>
    <property type="match status" value="1"/>
</dbReference>
<dbReference type="Proteomes" id="UP000297643">
    <property type="component" value="Unassembled WGS sequence"/>
</dbReference>
<evidence type="ECO:0000313" key="2">
    <source>
        <dbReference type="Proteomes" id="UP000297643"/>
    </source>
</evidence>
<comment type="caution">
    <text evidence="1">The sequence shown here is derived from an EMBL/GenBank/DDBJ whole genome shotgun (WGS) entry which is preliminary data.</text>
</comment>
<gene>
    <name evidence="1" type="ORF">E3O32_09360</name>
</gene>
<dbReference type="PANTHER" id="PTHR10091">
    <property type="entry name" value="ALDOSE-1-EPIMERASE"/>
    <property type="match status" value="1"/>
</dbReference>
<reference evidence="1 2" key="1">
    <citation type="submission" date="2019-03" db="EMBL/GenBank/DDBJ databases">
        <title>Genomics of glacier-inhabiting Cryobacterium strains.</title>
        <authorList>
            <person name="Liu Q."/>
            <person name="Xin Y.-H."/>
        </authorList>
    </citation>
    <scope>NUCLEOTIDE SEQUENCE [LARGE SCALE GENOMIC DNA]</scope>
    <source>
        <strain evidence="1 2">RHLT2-21</strain>
    </source>
</reference>
<dbReference type="SUPFAM" id="SSF74650">
    <property type="entry name" value="Galactose mutarotase-like"/>
    <property type="match status" value="1"/>
</dbReference>
<dbReference type="Gene3D" id="2.70.98.10">
    <property type="match status" value="1"/>
</dbReference>
<accession>A0A4R8WAN9</accession>
<dbReference type="InterPro" id="IPR037480">
    <property type="entry name" value="YihR-like"/>
</dbReference>
<dbReference type="GO" id="GO:0033499">
    <property type="term" value="P:galactose catabolic process via UDP-galactose, Leloir pathway"/>
    <property type="evidence" value="ECO:0007669"/>
    <property type="project" value="TreeGrafter"/>
</dbReference>
<dbReference type="AlphaFoldDB" id="A0A4R8WAN9"/>
<dbReference type="GO" id="GO:0006006">
    <property type="term" value="P:glucose metabolic process"/>
    <property type="evidence" value="ECO:0007669"/>
    <property type="project" value="TreeGrafter"/>
</dbReference>
<dbReference type="EMBL" id="SOFM01000026">
    <property type="protein sequence ID" value="TFC03822.1"/>
    <property type="molecule type" value="Genomic_DNA"/>
</dbReference>
<dbReference type="InterPro" id="IPR014718">
    <property type="entry name" value="GH-type_carb-bd"/>
</dbReference>
<dbReference type="InterPro" id="IPR008183">
    <property type="entry name" value="Aldose_1/G6P_1-epimerase"/>
</dbReference>
<sequence length="321" mass="34355">MQYEFEWHGYRAVVTGTGAGLRLLQHDGRDLIVGFPADEPMPNFRGALAAPWPNRIASGRYPVDGVDRQLPVNEPGRECALHGLVFDRNWRLLERTTAEVVLGLRLPSSAGYPFDLDLVARYELGPDGLTTTVEATNVGGGTAPYGVCPHPYLRAGDSPLDSWLLTLPADSYLRVTPDRLLPAGLAEVADGPDGSFDFRRPRSIGATKIDHAFTGIVREPARKGSGRDGLVGGSLSAELGTGLATVELREVCGRGVAMSFGPECGWLQIHTADLPAPGLNRLGLAVEPMTCPPDAFNSGTDLIRLAPGASHRASWSIRALE</sequence>
<dbReference type="CDD" id="cd09022">
    <property type="entry name" value="Aldose_epim_Ec_YihR"/>
    <property type="match status" value="1"/>
</dbReference>
<dbReference type="InterPro" id="IPR011013">
    <property type="entry name" value="Gal_mutarotase_sf_dom"/>
</dbReference>
<proteinExistence type="predicted"/>
<dbReference type="GO" id="GO:0004034">
    <property type="term" value="F:aldose 1-epimerase activity"/>
    <property type="evidence" value="ECO:0007669"/>
    <property type="project" value="TreeGrafter"/>
</dbReference>
<evidence type="ECO:0000313" key="1">
    <source>
        <dbReference type="EMBL" id="TFC03822.1"/>
    </source>
</evidence>